<accession>A0A086A2N6</accession>
<name>A0A086A2N6_9FLAO</name>
<evidence type="ECO:0008006" key="3">
    <source>
        <dbReference type="Google" id="ProtNLM"/>
    </source>
</evidence>
<protein>
    <recommendedName>
        <fullName evidence="3">Lipoprotein</fullName>
    </recommendedName>
</protein>
<sequence length="267" mass="31282">MIFMNKIFPSIFFLYAVLISCQSQKGTKLSENNILNINRLNSLKTIDTAEYSISKPNKGCVEISSKQSHDISTYCINYSPGKKNKTYAENKVYLADYMGLKGEITERNIYDSSGYLISSEKLFSELVPKIHSNFRLPIEKRHRRNGKDIETEKFEYAISFRDVLIQVMKIYLMDLDRQIPKLPDVNYYEERSVSYENKQLLIIPKAGHAATDDVAECLLKMNLKLDIDKDFEENQWRIYFVKNKINYRVYIDEKTRTVSIEAHRESF</sequence>
<evidence type="ECO:0000313" key="2">
    <source>
        <dbReference type="Proteomes" id="UP000028705"/>
    </source>
</evidence>
<gene>
    <name evidence="1" type="ORF">IW15_17415</name>
</gene>
<dbReference type="AlphaFoldDB" id="A0A086A2N6"/>
<dbReference type="PROSITE" id="PS51257">
    <property type="entry name" value="PROKAR_LIPOPROTEIN"/>
    <property type="match status" value="1"/>
</dbReference>
<comment type="caution">
    <text evidence="1">The sequence shown here is derived from an EMBL/GenBank/DDBJ whole genome shotgun (WGS) entry which is preliminary data.</text>
</comment>
<proteinExistence type="predicted"/>
<dbReference type="Proteomes" id="UP000028705">
    <property type="component" value="Unassembled WGS sequence"/>
</dbReference>
<keyword evidence="2" id="KW-1185">Reference proteome</keyword>
<dbReference type="EMBL" id="JPRH01000008">
    <property type="protein sequence ID" value="KFF10950.1"/>
    <property type="molecule type" value="Genomic_DNA"/>
</dbReference>
<evidence type="ECO:0000313" key="1">
    <source>
        <dbReference type="EMBL" id="KFF10950.1"/>
    </source>
</evidence>
<reference evidence="1 2" key="1">
    <citation type="submission" date="2014-07" db="EMBL/GenBank/DDBJ databases">
        <title>Genome of Chryseobacterium soli DSM 19298.</title>
        <authorList>
            <person name="Stropko S.J."/>
            <person name="Pipes S.E."/>
            <person name="Newman J."/>
        </authorList>
    </citation>
    <scope>NUCLEOTIDE SEQUENCE [LARGE SCALE GENOMIC DNA]</scope>
    <source>
        <strain evidence="1 2">DSM 19298</strain>
    </source>
</reference>
<organism evidence="1 2">
    <name type="scientific">Chryseobacterium soli</name>
    <dbReference type="NCBI Taxonomy" id="445961"/>
    <lineage>
        <taxon>Bacteria</taxon>
        <taxon>Pseudomonadati</taxon>
        <taxon>Bacteroidota</taxon>
        <taxon>Flavobacteriia</taxon>
        <taxon>Flavobacteriales</taxon>
        <taxon>Weeksellaceae</taxon>
        <taxon>Chryseobacterium group</taxon>
        <taxon>Chryseobacterium</taxon>
    </lineage>
</organism>